<feature type="transmembrane region" description="Helical" evidence="7">
    <location>
        <begin position="846"/>
        <end position="867"/>
    </location>
</feature>
<name>A0A9D2J020_9FIRM</name>
<keyword evidence="5 7" id="KW-0472">Membrane</keyword>
<evidence type="ECO:0000256" key="1">
    <source>
        <dbReference type="ARBA" id="ARBA00004651"/>
    </source>
</evidence>
<dbReference type="GO" id="GO:0022857">
    <property type="term" value="F:transmembrane transporter activity"/>
    <property type="evidence" value="ECO:0007669"/>
    <property type="project" value="TreeGrafter"/>
</dbReference>
<dbReference type="PANTHER" id="PTHR30572:SF4">
    <property type="entry name" value="ABC TRANSPORTER PERMEASE YTRF"/>
    <property type="match status" value="1"/>
</dbReference>
<keyword evidence="3 7" id="KW-0812">Transmembrane</keyword>
<reference evidence="9" key="1">
    <citation type="journal article" date="2021" name="PeerJ">
        <title>Extensive microbial diversity within the chicken gut microbiome revealed by metagenomics and culture.</title>
        <authorList>
            <person name="Gilroy R."/>
            <person name="Ravi A."/>
            <person name="Getino M."/>
            <person name="Pursley I."/>
            <person name="Horton D.L."/>
            <person name="Alikhan N.F."/>
            <person name="Baker D."/>
            <person name="Gharbi K."/>
            <person name="Hall N."/>
            <person name="Watson M."/>
            <person name="Adriaenssens E.M."/>
            <person name="Foster-Nyarko E."/>
            <person name="Jarju S."/>
            <person name="Secka A."/>
            <person name="Antonio M."/>
            <person name="Oren A."/>
            <person name="Chaudhuri R.R."/>
            <person name="La Ragione R."/>
            <person name="Hildebrand F."/>
            <person name="Pallen M.J."/>
        </authorList>
    </citation>
    <scope>NUCLEOTIDE SEQUENCE</scope>
    <source>
        <strain evidence="9">ChiGjej4B4-18154</strain>
    </source>
</reference>
<feature type="transmembrane region" description="Helical" evidence="7">
    <location>
        <begin position="25"/>
        <end position="48"/>
    </location>
</feature>
<feature type="transmembrane region" description="Helical" evidence="7">
    <location>
        <begin position="751"/>
        <end position="776"/>
    </location>
</feature>
<dbReference type="EMBL" id="DXBV01000083">
    <property type="protein sequence ID" value="HIZ31252.1"/>
    <property type="molecule type" value="Genomic_DNA"/>
</dbReference>
<dbReference type="InterPro" id="IPR003838">
    <property type="entry name" value="ABC3_permease_C"/>
</dbReference>
<feature type="transmembrane region" description="Helical" evidence="7">
    <location>
        <begin position="441"/>
        <end position="463"/>
    </location>
</feature>
<feature type="transmembrane region" description="Helical" evidence="7">
    <location>
        <begin position="370"/>
        <end position="387"/>
    </location>
</feature>
<evidence type="ECO:0000313" key="9">
    <source>
        <dbReference type="EMBL" id="HIZ31252.1"/>
    </source>
</evidence>
<comment type="similarity">
    <text evidence="6">Belongs to the ABC-4 integral membrane protein family.</text>
</comment>
<feature type="domain" description="ABC3 transporter permease C-terminal" evidence="8">
    <location>
        <begin position="758"/>
        <end position="873"/>
    </location>
</feature>
<accession>A0A9D2J020</accession>
<keyword evidence="4 7" id="KW-1133">Transmembrane helix</keyword>
<dbReference type="Proteomes" id="UP000824035">
    <property type="component" value="Unassembled WGS sequence"/>
</dbReference>
<dbReference type="InterPro" id="IPR050250">
    <property type="entry name" value="Macrolide_Exporter_MacB"/>
</dbReference>
<dbReference type="AlphaFoldDB" id="A0A9D2J020"/>
<comment type="caution">
    <text evidence="9">The sequence shown here is derived from an EMBL/GenBank/DDBJ whole genome shotgun (WGS) entry which is preliminary data.</text>
</comment>
<dbReference type="Pfam" id="PF02687">
    <property type="entry name" value="FtsX"/>
    <property type="match status" value="2"/>
</dbReference>
<feature type="transmembrane region" description="Helical" evidence="7">
    <location>
        <begin position="271"/>
        <end position="296"/>
    </location>
</feature>
<evidence type="ECO:0000313" key="10">
    <source>
        <dbReference type="Proteomes" id="UP000824035"/>
    </source>
</evidence>
<comment type="subcellular location">
    <subcellularLocation>
        <location evidence="1">Cell membrane</location>
        <topology evidence="1">Multi-pass membrane protein</topology>
    </subcellularLocation>
</comment>
<evidence type="ECO:0000256" key="7">
    <source>
        <dbReference type="SAM" id="Phobius"/>
    </source>
</evidence>
<sequence>MKVQNRTCVRRLSLRALAASRTRNLVAVLAIALTAVLFTSLFTIALSINEGFQQATFRQVGGYAHGGFKYITEEQAELFSSDPLVKAHGLRRFLGMAEGDAFTKDHVEVSWADENEADWMFLAPTTGRLPAEGTDEAAADTRVLELLGVEPELGAQFTLPINVDGKLTEETFTLCGWWEKDEATFASHVLLPESRVDSILEELEVTPPGADGMTGCRNMDVMFSSSLNIEKNLRDILANYGYQCDTPGENYIGIGVNWAYTGAQLSMKLDAFTLLALAGALGLILLTGYLIIYNVFQISVAGDIRFYGLLKAIGTTPRQLRRVIRIQALALSAAGIPVGLLLGWLLGGALVPVITARLNGVAPVVSANPALFAGAALFALVTVLISCRRPGRMAGRVSPVEAVRYTEGRAPKPGARRRVNAVSLPAMALANLGRSRGKTALTMLSLALAVVLFWATTAFAGSFDMDKYTSYFTATDFILASAAHFQTGSEIFNPDQALPEEAIEAVNAAGGVAGSARVYGRTSLVQEFVTDDYYRSLHGRWYTEEQLDAMLRSKGRNEAGRVEDTAQLYGMEPFALDQLKVLEGDLSKLNDPEANCVAAVYSEDDYGDLVPDSHWAKLGDTVTLRYVEKLEYVDTNTGVAYSDLTEVPAGADLVERAVEYRDVDYTVTALVAVPNALDYGYYGADEFVMGAETFLRDTGTDNVMYYAFNAGEGAVDGLEAFLQNYTENVDPTLDYESKATFAAEFESIRQMFLLLGGALSFIVALVGVLNFFNAIVTGITSRRRELAVLEAVGMTARQLRAMLALEGLGYTLGAAALALALVALAGPALGAAVERIVWFFTFRSTLWPVAALGAAFAVLGAAIPLAVSRTASRRSVVDRLRQE</sequence>
<evidence type="ECO:0000259" key="8">
    <source>
        <dbReference type="Pfam" id="PF02687"/>
    </source>
</evidence>
<dbReference type="GO" id="GO:0005886">
    <property type="term" value="C:plasma membrane"/>
    <property type="evidence" value="ECO:0007669"/>
    <property type="project" value="UniProtKB-SubCell"/>
</dbReference>
<keyword evidence="2" id="KW-1003">Cell membrane</keyword>
<evidence type="ECO:0000256" key="4">
    <source>
        <dbReference type="ARBA" id="ARBA00022989"/>
    </source>
</evidence>
<proteinExistence type="inferred from homology"/>
<reference evidence="9" key="2">
    <citation type="submission" date="2021-04" db="EMBL/GenBank/DDBJ databases">
        <authorList>
            <person name="Gilroy R."/>
        </authorList>
    </citation>
    <scope>NUCLEOTIDE SEQUENCE</scope>
    <source>
        <strain evidence="9">ChiGjej4B4-18154</strain>
    </source>
</reference>
<organism evidence="9 10">
    <name type="scientific">Candidatus Allofournierella merdipullorum</name>
    <dbReference type="NCBI Taxonomy" id="2838595"/>
    <lineage>
        <taxon>Bacteria</taxon>
        <taxon>Bacillati</taxon>
        <taxon>Bacillota</taxon>
        <taxon>Clostridia</taxon>
        <taxon>Eubacteriales</taxon>
        <taxon>Oscillospiraceae</taxon>
        <taxon>Allofournierella</taxon>
    </lineage>
</organism>
<evidence type="ECO:0000256" key="5">
    <source>
        <dbReference type="ARBA" id="ARBA00023136"/>
    </source>
</evidence>
<evidence type="ECO:0000256" key="3">
    <source>
        <dbReference type="ARBA" id="ARBA00022692"/>
    </source>
</evidence>
<feature type="transmembrane region" description="Helical" evidence="7">
    <location>
        <begin position="807"/>
        <end position="826"/>
    </location>
</feature>
<feature type="domain" description="ABC3 transporter permease C-terminal" evidence="8">
    <location>
        <begin position="280"/>
        <end position="396"/>
    </location>
</feature>
<feature type="transmembrane region" description="Helical" evidence="7">
    <location>
        <begin position="328"/>
        <end position="350"/>
    </location>
</feature>
<evidence type="ECO:0000256" key="6">
    <source>
        <dbReference type="ARBA" id="ARBA00038076"/>
    </source>
</evidence>
<gene>
    <name evidence="9" type="ORF">H9813_08510</name>
</gene>
<dbReference type="PANTHER" id="PTHR30572">
    <property type="entry name" value="MEMBRANE COMPONENT OF TRANSPORTER-RELATED"/>
    <property type="match status" value="1"/>
</dbReference>
<protein>
    <submittedName>
        <fullName evidence="9">ABC transporter permease</fullName>
    </submittedName>
</protein>
<evidence type="ECO:0000256" key="2">
    <source>
        <dbReference type="ARBA" id="ARBA00022475"/>
    </source>
</evidence>